<dbReference type="RefSeq" id="WP_034362685.1">
    <property type="nucleotide sequence ID" value="NZ_CAJUDB010000001.1"/>
</dbReference>
<dbReference type="OrthoDB" id="5323286at2"/>
<evidence type="ECO:0000313" key="3">
    <source>
        <dbReference type="Proteomes" id="UP000029707"/>
    </source>
</evidence>
<protein>
    <submittedName>
        <fullName evidence="2">Uncharacterized protein</fullName>
    </submittedName>
</protein>
<comment type="caution">
    <text evidence="2">The sequence shown here is derived from an EMBL/GenBank/DDBJ whole genome shotgun (WGS) entry which is preliminary data.</text>
</comment>
<keyword evidence="1" id="KW-0812">Transmembrane</keyword>
<evidence type="ECO:0000313" key="2">
    <source>
        <dbReference type="EMBL" id="TLE02860.1"/>
    </source>
</evidence>
<dbReference type="Proteomes" id="UP000029707">
    <property type="component" value="Unassembled WGS sequence"/>
</dbReference>
<dbReference type="EMBL" id="JRMQ02000002">
    <property type="protein sequence ID" value="TLE02860.1"/>
    <property type="molecule type" value="Genomic_DNA"/>
</dbReference>
<keyword evidence="3" id="KW-1185">Reference proteome</keyword>
<evidence type="ECO:0000256" key="1">
    <source>
        <dbReference type="SAM" id="Phobius"/>
    </source>
</evidence>
<gene>
    <name evidence="2" type="ORF">LS65_002745</name>
</gene>
<reference evidence="2 3" key="1">
    <citation type="journal article" date="2014" name="Genome Announc.">
        <title>Draft genome sequences of eight enterohepatic helicobacter species isolated from both laboratory and wild rodents.</title>
        <authorList>
            <person name="Sheh A."/>
            <person name="Shen Z."/>
            <person name="Fox J.G."/>
        </authorList>
    </citation>
    <scope>NUCLEOTIDE SEQUENCE [LARGE SCALE GENOMIC DNA]</scope>
    <source>
        <strain evidence="2 3">MIT 01-6451</strain>
    </source>
</reference>
<proteinExistence type="predicted"/>
<dbReference type="AlphaFoldDB" id="A0A099BBY0"/>
<dbReference type="STRING" id="425400.LS65_07130"/>
<accession>A0A099BBY0</accession>
<keyword evidence="1" id="KW-1133">Transmembrane helix</keyword>
<name>A0A099BBY0_9HELI</name>
<organism evidence="2 3">
    <name type="scientific">Helicobacter japonicus</name>
    <dbReference type="NCBI Taxonomy" id="425400"/>
    <lineage>
        <taxon>Bacteria</taxon>
        <taxon>Pseudomonadati</taxon>
        <taxon>Campylobacterota</taxon>
        <taxon>Epsilonproteobacteria</taxon>
        <taxon>Campylobacterales</taxon>
        <taxon>Helicobacteraceae</taxon>
        <taxon>Helicobacter</taxon>
    </lineage>
</organism>
<feature type="transmembrane region" description="Helical" evidence="1">
    <location>
        <begin position="313"/>
        <end position="335"/>
    </location>
</feature>
<keyword evidence="1" id="KW-0472">Membrane</keyword>
<sequence length="484" mass="55754">MASSSALGFFDLQTHTAYTLRDNNLSLHTKKPKSVDILCPPLAYFTHLLLEVAQESLHNPNLSSLLFALAYQKSALNEPPYSYELYFTQRPHLFDEQKSICECFFYHKIQCMQDFAPLPKAHIVTSDIFLPCALSVFGVHSPFVVWIESFLCYFDNGILKEALPCALQEQEAQNKTESSSNPLLTLINTHIAYLQEAYNQHFTQLYYFGEKKCVNAFILALQTELSEKNLTALESKNANFVADSMITESLQIHLSHTIHNQTLHIAPLSHLCESTYHLDFQSLKATLALHYATLVESKVLPNFASKPLLHKKLFYTLVVLFVMFICIIPLSFVLYNYSLQRAIVEINAQSDNLFTSTDLESQNPSSSSYSTIQGLMREKEYFISHLQDFSLWQQSYNERYIFMQSIFKEHTAHINYEEISFYFTPRIFVASLEVSAESKIHISQFLALFNTHNQRAFMLKPMQEKPHKESLRFYASIIVVHYAI</sequence>